<proteinExistence type="predicted"/>
<keyword evidence="2" id="KW-1185">Reference proteome</keyword>
<sequence length="103" mass="11910">DNSLNLFKLSFCIFSVVIEQFDCCLRRTIYKNKFEITYVGPSQVREYLMRYDIRDGSGMFTRARHVWSSAPMVCSYQLVEKSTGDMLLPTISLVLCSKALLYS</sequence>
<accession>A0A803W460</accession>
<evidence type="ECO:0000313" key="1">
    <source>
        <dbReference type="Ensembl" id="ENSFALP00000029766.1"/>
    </source>
</evidence>
<name>A0A803W460_FICAL</name>
<dbReference type="Proteomes" id="UP000016665">
    <property type="component" value="Unplaced"/>
</dbReference>
<reference evidence="1" key="1">
    <citation type="submission" date="2025-08" db="UniProtKB">
        <authorList>
            <consortium name="Ensembl"/>
        </authorList>
    </citation>
    <scope>IDENTIFICATION</scope>
</reference>
<dbReference type="AlphaFoldDB" id="A0A803W460"/>
<organism evidence="1 2">
    <name type="scientific">Ficedula albicollis</name>
    <name type="common">Collared flycatcher</name>
    <name type="synonym">Muscicapa albicollis</name>
    <dbReference type="NCBI Taxonomy" id="59894"/>
    <lineage>
        <taxon>Eukaryota</taxon>
        <taxon>Metazoa</taxon>
        <taxon>Chordata</taxon>
        <taxon>Craniata</taxon>
        <taxon>Vertebrata</taxon>
        <taxon>Euteleostomi</taxon>
        <taxon>Archelosauria</taxon>
        <taxon>Archosauria</taxon>
        <taxon>Dinosauria</taxon>
        <taxon>Saurischia</taxon>
        <taxon>Theropoda</taxon>
        <taxon>Coelurosauria</taxon>
        <taxon>Aves</taxon>
        <taxon>Neognathae</taxon>
        <taxon>Neoaves</taxon>
        <taxon>Telluraves</taxon>
        <taxon>Australaves</taxon>
        <taxon>Passeriformes</taxon>
        <taxon>Muscicapidae</taxon>
        <taxon>Ficedula</taxon>
    </lineage>
</organism>
<evidence type="ECO:0000313" key="2">
    <source>
        <dbReference type="Proteomes" id="UP000016665"/>
    </source>
</evidence>
<reference evidence="1" key="2">
    <citation type="submission" date="2025-09" db="UniProtKB">
        <authorList>
            <consortium name="Ensembl"/>
        </authorList>
    </citation>
    <scope>IDENTIFICATION</scope>
</reference>
<dbReference type="Ensembl" id="ENSFALT00000027217.1">
    <property type="protein sequence ID" value="ENSFALP00000029766.1"/>
    <property type="gene ID" value="ENSFALG00000025995.1"/>
</dbReference>
<protein>
    <submittedName>
        <fullName evidence="1">Uncharacterized protein</fullName>
    </submittedName>
</protein>